<dbReference type="GeneID" id="42001944"/>
<dbReference type="Proteomes" id="UP000319731">
    <property type="component" value="Unassembled WGS sequence"/>
</dbReference>
<sequence length="149" mass="17243">MAQLVDFTGYWVEDASATTPYQDVLAAQGMSFILRQLSKLVTIAFDMKHELEPVDKLVVVDLQNQTDVYLFDGVERIETHPWWGQMHTRNYRDENGNGVTHARDINGKWSSVTIWSLEDEGNTHIQLVTFKSKTVNKELKLVYRKKVKK</sequence>
<name>A0A507CDU5_9FUNG</name>
<organism evidence="1 2">
    <name type="scientific">Synchytrium microbalum</name>
    <dbReference type="NCBI Taxonomy" id="1806994"/>
    <lineage>
        <taxon>Eukaryota</taxon>
        <taxon>Fungi</taxon>
        <taxon>Fungi incertae sedis</taxon>
        <taxon>Chytridiomycota</taxon>
        <taxon>Chytridiomycota incertae sedis</taxon>
        <taxon>Chytridiomycetes</taxon>
        <taxon>Synchytriales</taxon>
        <taxon>Synchytriaceae</taxon>
        <taxon>Synchytrium</taxon>
    </lineage>
</organism>
<protein>
    <recommendedName>
        <fullName evidence="3">Lipocalin/cytosolic fatty-acid binding domain-containing protein</fullName>
    </recommendedName>
</protein>
<gene>
    <name evidence="1" type="ORF">SmJEL517_g00718</name>
</gene>
<accession>A0A507CDU5</accession>
<evidence type="ECO:0000313" key="2">
    <source>
        <dbReference type="Proteomes" id="UP000319731"/>
    </source>
</evidence>
<evidence type="ECO:0008006" key="3">
    <source>
        <dbReference type="Google" id="ProtNLM"/>
    </source>
</evidence>
<dbReference type="OrthoDB" id="425354at2759"/>
<dbReference type="AlphaFoldDB" id="A0A507CDU5"/>
<evidence type="ECO:0000313" key="1">
    <source>
        <dbReference type="EMBL" id="TPX37681.1"/>
    </source>
</evidence>
<dbReference type="RefSeq" id="XP_031027592.1">
    <property type="nucleotide sequence ID" value="XM_031166647.1"/>
</dbReference>
<keyword evidence="2" id="KW-1185">Reference proteome</keyword>
<dbReference type="EMBL" id="QEAO01000002">
    <property type="protein sequence ID" value="TPX37681.1"/>
    <property type="molecule type" value="Genomic_DNA"/>
</dbReference>
<comment type="caution">
    <text evidence="1">The sequence shown here is derived from an EMBL/GenBank/DDBJ whole genome shotgun (WGS) entry which is preliminary data.</text>
</comment>
<reference evidence="1 2" key="1">
    <citation type="journal article" date="2019" name="Sci. Rep.">
        <title>Comparative genomics of chytrid fungi reveal insights into the obligate biotrophic and pathogenic lifestyle of Synchytrium endobioticum.</title>
        <authorList>
            <person name="van de Vossenberg B.T.L.H."/>
            <person name="Warris S."/>
            <person name="Nguyen H.D.T."/>
            <person name="van Gent-Pelzer M.P.E."/>
            <person name="Joly D.L."/>
            <person name="van de Geest H.C."/>
            <person name="Bonants P.J.M."/>
            <person name="Smith D.S."/>
            <person name="Levesque C.A."/>
            <person name="van der Lee T.A.J."/>
        </authorList>
    </citation>
    <scope>NUCLEOTIDE SEQUENCE [LARGE SCALE GENOMIC DNA]</scope>
    <source>
        <strain evidence="1 2">JEL517</strain>
    </source>
</reference>
<proteinExistence type="predicted"/>